<evidence type="ECO:0000256" key="1">
    <source>
        <dbReference type="SAM" id="MobiDB-lite"/>
    </source>
</evidence>
<dbReference type="Proteomes" id="UP000528964">
    <property type="component" value="Unassembled WGS sequence"/>
</dbReference>
<accession>A0A7W6GFY4</accession>
<dbReference type="GO" id="GO:0016740">
    <property type="term" value="F:transferase activity"/>
    <property type="evidence" value="ECO:0007669"/>
    <property type="project" value="UniProtKB-KW"/>
</dbReference>
<dbReference type="Pfam" id="PF00581">
    <property type="entry name" value="Rhodanese"/>
    <property type="match status" value="1"/>
</dbReference>
<dbReference type="InterPro" id="IPR001763">
    <property type="entry name" value="Rhodanese-like_dom"/>
</dbReference>
<protein>
    <submittedName>
        <fullName evidence="3">Rhodanese-related sulfurtransferase</fullName>
    </submittedName>
</protein>
<dbReference type="SUPFAM" id="SSF52821">
    <property type="entry name" value="Rhodanese/Cell cycle control phosphatase"/>
    <property type="match status" value="1"/>
</dbReference>
<dbReference type="AlphaFoldDB" id="A0A7W6GFY4"/>
<proteinExistence type="predicted"/>
<feature type="domain" description="Rhodanese" evidence="2">
    <location>
        <begin position="44"/>
        <end position="141"/>
    </location>
</feature>
<dbReference type="PROSITE" id="PS50206">
    <property type="entry name" value="RHODANESE_3"/>
    <property type="match status" value="1"/>
</dbReference>
<evidence type="ECO:0000259" key="2">
    <source>
        <dbReference type="PROSITE" id="PS50206"/>
    </source>
</evidence>
<keyword evidence="4" id="KW-1185">Reference proteome</keyword>
<organism evidence="3 4">
    <name type="scientific">Hansschlegelia beijingensis</name>
    <dbReference type="NCBI Taxonomy" id="1133344"/>
    <lineage>
        <taxon>Bacteria</taxon>
        <taxon>Pseudomonadati</taxon>
        <taxon>Pseudomonadota</taxon>
        <taxon>Alphaproteobacteria</taxon>
        <taxon>Hyphomicrobiales</taxon>
        <taxon>Methylopilaceae</taxon>
        <taxon>Hansschlegelia</taxon>
    </lineage>
</organism>
<comment type="caution">
    <text evidence="3">The sequence shown here is derived from an EMBL/GenBank/DDBJ whole genome shotgun (WGS) entry which is preliminary data.</text>
</comment>
<evidence type="ECO:0000313" key="4">
    <source>
        <dbReference type="Proteomes" id="UP000528964"/>
    </source>
</evidence>
<evidence type="ECO:0000313" key="3">
    <source>
        <dbReference type="EMBL" id="MBB3972124.1"/>
    </source>
</evidence>
<dbReference type="RefSeq" id="WP_183393937.1">
    <property type="nucleotide sequence ID" value="NZ_JACIDR010000001.1"/>
</dbReference>
<name>A0A7W6GFY4_9HYPH</name>
<sequence>MAFTSSALPSMTPLTALQRPGSQARRRAETPLAIKAPEAIAMWRRKQVVMVDLSDWETADQRGWIEGSFHCPPGEFAGLVDPASPLHTRLFEPGKVFIFYGGPKAAPLKAAKRARALGLSGARALRGGLAAWRNAGGRIAGHPNSPFPVLKASFNITLKYALAALRRRYAKFRRRGGQTPRSA</sequence>
<dbReference type="InterPro" id="IPR036873">
    <property type="entry name" value="Rhodanese-like_dom_sf"/>
</dbReference>
<feature type="compositionally biased region" description="Polar residues" evidence="1">
    <location>
        <begin position="1"/>
        <end position="15"/>
    </location>
</feature>
<dbReference type="EMBL" id="JACIDR010000001">
    <property type="protein sequence ID" value="MBB3972124.1"/>
    <property type="molecule type" value="Genomic_DNA"/>
</dbReference>
<dbReference type="Gene3D" id="3.40.250.10">
    <property type="entry name" value="Rhodanese-like domain"/>
    <property type="match status" value="1"/>
</dbReference>
<reference evidence="3 4" key="1">
    <citation type="submission" date="2020-08" db="EMBL/GenBank/DDBJ databases">
        <title>Genomic Encyclopedia of Type Strains, Phase IV (KMG-IV): sequencing the most valuable type-strain genomes for metagenomic binning, comparative biology and taxonomic classification.</title>
        <authorList>
            <person name="Goeker M."/>
        </authorList>
    </citation>
    <scope>NUCLEOTIDE SEQUENCE [LARGE SCALE GENOMIC DNA]</scope>
    <source>
        <strain evidence="3 4">DSM 25481</strain>
    </source>
</reference>
<keyword evidence="3" id="KW-0808">Transferase</keyword>
<feature type="region of interest" description="Disordered" evidence="1">
    <location>
        <begin position="1"/>
        <end position="30"/>
    </location>
</feature>
<gene>
    <name evidence="3" type="ORF">GGR24_000757</name>
</gene>